<dbReference type="OrthoDB" id="100294at2759"/>
<dbReference type="Proteomes" id="UP000028582">
    <property type="component" value="Unassembled WGS sequence"/>
</dbReference>
<keyword evidence="1" id="KW-0175">Coiled coil</keyword>
<accession>A0A080ZKG8</accession>
<comment type="caution">
    <text evidence="2">The sequence shown here is derived from an EMBL/GenBank/DDBJ whole genome shotgun (WGS) entry which is preliminary data.</text>
</comment>
<gene>
    <name evidence="2" type="ORF">F444_15843</name>
</gene>
<organism evidence="2 3">
    <name type="scientific">Phytophthora nicotianae P1976</name>
    <dbReference type="NCBI Taxonomy" id="1317066"/>
    <lineage>
        <taxon>Eukaryota</taxon>
        <taxon>Sar</taxon>
        <taxon>Stramenopiles</taxon>
        <taxon>Oomycota</taxon>
        <taxon>Peronosporomycetes</taxon>
        <taxon>Peronosporales</taxon>
        <taxon>Peronosporaceae</taxon>
        <taxon>Phytophthora</taxon>
    </lineage>
</organism>
<evidence type="ECO:0000313" key="2">
    <source>
        <dbReference type="EMBL" id="ETO67129.1"/>
    </source>
</evidence>
<reference evidence="2 3" key="1">
    <citation type="submission" date="2013-11" db="EMBL/GenBank/DDBJ databases">
        <title>The Genome Sequence of Phytophthora parasitica P1976.</title>
        <authorList>
            <consortium name="The Broad Institute Genomics Platform"/>
            <person name="Russ C."/>
            <person name="Tyler B."/>
            <person name="Panabieres F."/>
            <person name="Shan W."/>
            <person name="Tripathy S."/>
            <person name="Grunwald N."/>
            <person name="Machado M."/>
            <person name="Johnson C.S."/>
            <person name="Walker B."/>
            <person name="Young S."/>
            <person name="Zeng Q."/>
            <person name="Gargeya S."/>
            <person name="Fitzgerald M."/>
            <person name="Haas B."/>
            <person name="Abouelleil A."/>
            <person name="Allen A.W."/>
            <person name="Alvarado L."/>
            <person name="Arachchi H.M."/>
            <person name="Berlin A.M."/>
            <person name="Chapman S.B."/>
            <person name="Gainer-Dewar J."/>
            <person name="Goldberg J."/>
            <person name="Griggs A."/>
            <person name="Gujja S."/>
            <person name="Hansen M."/>
            <person name="Howarth C."/>
            <person name="Imamovic A."/>
            <person name="Ireland A."/>
            <person name="Larimer J."/>
            <person name="McCowan C."/>
            <person name="Murphy C."/>
            <person name="Pearson M."/>
            <person name="Poon T.W."/>
            <person name="Priest M."/>
            <person name="Roberts A."/>
            <person name="Saif S."/>
            <person name="Shea T."/>
            <person name="Sisk P."/>
            <person name="Sykes S."/>
            <person name="Wortman J."/>
            <person name="Nusbaum C."/>
            <person name="Birren B."/>
        </authorList>
    </citation>
    <scope>NUCLEOTIDE SEQUENCE [LARGE SCALE GENOMIC DNA]</scope>
    <source>
        <strain evidence="2 3">P1976</strain>
    </source>
</reference>
<evidence type="ECO:0000256" key="1">
    <source>
        <dbReference type="SAM" id="Coils"/>
    </source>
</evidence>
<feature type="coiled-coil region" evidence="1">
    <location>
        <begin position="97"/>
        <end position="131"/>
    </location>
</feature>
<protein>
    <submittedName>
        <fullName evidence="2">Uncharacterized protein</fullName>
    </submittedName>
</protein>
<dbReference type="AlphaFoldDB" id="A0A080ZKG8"/>
<name>A0A080ZKG8_PHYNI</name>
<sequence>MLTPSQREGLAEIISEALDNGVQIPWRNMVKSSTFANLTYDTLEGKAVLRQLRQQGKISKSVQSEPTKRRIVEVEKTITEPGPIEDHKRVSELEALVAQKDEIIADKNRQIKSLKQQIKDLNAVASKNDEQCTKDDKQQKQVDALQQCISELSAIIASKDVLLAEASAHYDTLKERIRELMPE</sequence>
<proteinExistence type="predicted"/>
<dbReference type="EMBL" id="ANJA01002923">
    <property type="protein sequence ID" value="ETO67129.1"/>
    <property type="molecule type" value="Genomic_DNA"/>
</dbReference>
<evidence type="ECO:0000313" key="3">
    <source>
        <dbReference type="Proteomes" id="UP000028582"/>
    </source>
</evidence>